<sequence>MSVRLAVILYRNEQGIVVPPQVLATDNNGSTYVMFRATAGATPANVPAVPGQAITQGVEVQGLQAGYVLAP</sequence>
<evidence type="ECO:0000313" key="1">
    <source>
        <dbReference type="EMBL" id="QDZ93071.1"/>
    </source>
</evidence>
<dbReference type="EMBL" id="CP031775">
    <property type="protein sequence ID" value="QDZ93071.1"/>
    <property type="molecule type" value="Genomic_DNA"/>
</dbReference>
<dbReference type="AlphaFoldDB" id="A0A5B8R613"/>
<organism evidence="1">
    <name type="scientific">Shewanella decolorationis</name>
    <dbReference type="NCBI Taxonomy" id="256839"/>
    <lineage>
        <taxon>Bacteria</taxon>
        <taxon>Pseudomonadati</taxon>
        <taxon>Pseudomonadota</taxon>
        <taxon>Gammaproteobacteria</taxon>
        <taxon>Alteromonadales</taxon>
        <taxon>Shewanellaceae</taxon>
        <taxon>Shewanella</taxon>
    </lineage>
</organism>
<reference evidence="1" key="1">
    <citation type="journal article" date="2019" name="Ecotoxicol. Environ. Saf.">
        <title>Microbial characterization of heavy metal resistant bacterial strains isolated from an electroplating wastewater treatment plant.</title>
        <authorList>
            <person name="Cai X."/>
            <person name="Zheng X."/>
            <person name="Zhang D."/>
            <person name="Iqbal W."/>
            <person name="Liu C."/>
            <person name="Yang B."/>
            <person name="Zhao X."/>
            <person name="Lu X."/>
            <person name="Mao Y."/>
        </authorList>
    </citation>
    <scope>NUCLEOTIDE SEQUENCE [LARGE SCALE GENOMIC DNA]</scope>
    <source>
        <strain evidence="1">Ni1-3</strain>
    </source>
</reference>
<accession>A0A5B8R613</accession>
<gene>
    <name evidence="1" type="ORF">D0436_22985</name>
</gene>
<proteinExistence type="predicted"/>
<name>A0A5B8R613_9GAMM</name>
<protein>
    <submittedName>
        <fullName evidence="1">Uncharacterized protein</fullName>
    </submittedName>
</protein>